<feature type="compositionally biased region" description="Basic and acidic residues" evidence="17">
    <location>
        <begin position="1"/>
        <end position="12"/>
    </location>
</feature>
<accession>A0A6G1I8Z6</accession>
<feature type="domain" description="RING-type" evidence="18">
    <location>
        <begin position="665"/>
        <end position="703"/>
    </location>
</feature>
<dbReference type="PANTHER" id="PTHR23163">
    <property type="entry name" value="RING FINGER PROTEIN-RELATED"/>
    <property type="match status" value="1"/>
</dbReference>
<dbReference type="UniPathway" id="UPA00143"/>
<feature type="region of interest" description="Disordered" evidence="17">
    <location>
        <begin position="224"/>
        <end position="251"/>
    </location>
</feature>
<comment type="function">
    <text evidence="13">E3 ubiquitin-protein ligase that mediates monoubiquitination of histone H2B to form H2BK123ub1. H2BK123ub1 gives a specific tag for epigenetic transcriptional activation and is also a prerequisite for H3K4me and H3K79me formation.</text>
</comment>
<evidence type="ECO:0000256" key="7">
    <source>
        <dbReference type="ARBA" id="ARBA00022771"/>
    </source>
</evidence>
<dbReference type="CDD" id="cd16499">
    <property type="entry name" value="RING-HC_Bre1-like"/>
    <property type="match status" value="1"/>
</dbReference>
<sequence length="718" mass="81238">MLMAEGRKRAAEDAAAIKPHKRREVSAHNNVATNDSAAADGHHNDVIKFGTAGAAWQVDLETFQKDAIMRQMRELKREKQVLEQQLKAVQERSEFHDEHLRVIDAWLAQLIDEVKVAVGKTEDSTKDILPSALYTADGINFRERLSAVSEEVKAVIAALYSNLPDAPPETVQLQKRVNELLAAEKGHIAELKRMTVERHNLDERLELASFRYLRAERTLDRNRSKAVSSVEMQGHHQSSVSQSENKPETTNGVHEVLSEDALREHSEAVATAAKVKEQLAALEADNTKLSKEVTIHKAKLESLSDEDFAQTELFKVMKAQLEDSFNKLNDLEATHIQLREEAKKLHSERTAYRMQVDEECRVAVARADEQAVKADTDLQRIRATRDELAATNDVLRQSLTKYEEPLKLQEDLNKGSQHRIEALEAEVERLKVQAGEVQPEEGEIAKYEKLGFEAVCAELVNLKKSYSLLNTELQSMEQAYKKAQTLAFGKIKEFIESETKAAKAAADKAKADQKYFATMKVKEAYEMELRALRKHNKQSSGLIAAIKDREAKRLEQCAQLERQVAELRDAIGVMTREHQALERKGTDATTLSEGLSTQVKKLRESLEEKDAALRAVETAKREVDADIEGLKSKVDSLKKKAEEWRNRARSNPTEEVEMLRRVAYCGTCQRNLKDTILRTCNHLLCKECVQERISNRMRKCPICMKPFGINDHATVHLV</sequence>
<dbReference type="GO" id="GO:0006325">
    <property type="term" value="P:chromatin organization"/>
    <property type="evidence" value="ECO:0007669"/>
    <property type="project" value="UniProtKB-KW"/>
</dbReference>
<evidence type="ECO:0000256" key="1">
    <source>
        <dbReference type="ARBA" id="ARBA00000900"/>
    </source>
</evidence>
<dbReference type="OrthoDB" id="654191at2759"/>
<feature type="coiled-coil region" evidence="16">
    <location>
        <begin position="65"/>
        <end position="92"/>
    </location>
</feature>
<evidence type="ECO:0000256" key="2">
    <source>
        <dbReference type="ARBA" id="ARBA00004123"/>
    </source>
</evidence>
<dbReference type="Pfam" id="PF26095">
    <property type="entry name" value="CC_Bre1"/>
    <property type="match status" value="1"/>
</dbReference>
<keyword evidence="11 15" id="KW-0175">Coiled coil</keyword>
<evidence type="ECO:0000256" key="4">
    <source>
        <dbReference type="ARBA" id="ARBA00005555"/>
    </source>
</evidence>
<dbReference type="SUPFAM" id="SSF90257">
    <property type="entry name" value="Myosin rod fragments"/>
    <property type="match status" value="1"/>
</dbReference>
<dbReference type="InterPro" id="IPR013956">
    <property type="entry name" value="E3_ubiquit_lig_Bre1"/>
</dbReference>
<dbReference type="Proteomes" id="UP000799640">
    <property type="component" value="Unassembled WGS sequence"/>
</dbReference>
<keyword evidence="20" id="KW-1185">Reference proteome</keyword>
<dbReference type="PROSITE" id="PS00518">
    <property type="entry name" value="ZF_RING_1"/>
    <property type="match status" value="1"/>
</dbReference>
<keyword evidence="10 15" id="KW-0156">Chromatin regulator</keyword>
<dbReference type="PROSITE" id="PS50089">
    <property type="entry name" value="ZF_RING_2"/>
    <property type="match status" value="1"/>
</dbReference>
<dbReference type="PANTHER" id="PTHR23163:SF0">
    <property type="entry name" value="E3 UBIQUITIN-PROTEIN LIGASE BRE1"/>
    <property type="match status" value="1"/>
</dbReference>
<dbReference type="GO" id="GO:0033503">
    <property type="term" value="C:HULC complex"/>
    <property type="evidence" value="ECO:0007669"/>
    <property type="project" value="TreeGrafter"/>
</dbReference>
<protein>
    <recommendedName>
        <fullName evidence="15">E3 ubiquitin protein ligase</fullName>
        <ecNumber evidence="15">2.3.2.27</ecNumber>
    </recommendedName>
</protein>
<comment type="pathway">
    <text evidence="3 15">Protein modification; protein ubiquitination.</text>
</comment>
<evidence type="ECO:0000256" key="12">
    <source>
        <dbReference type="ARBA" id="ARBA00023242"/>
    </source>
</evidence>
<evidence type="ECO:0000256" key="15">
    <source>
        <dbReference type="RuleBase" id="RU365038"/>
    </source>
</evidence>
<comment type="catalytic activity">
    <reaction evidence="1 15">
        <text>S-ubiquitinyl-[E2 ubiquitin-conjugating enzyme]-L-cysteine + [acceptor protein]-L-lysine = [E2 ubiquitin-conjugating enzyme]-L-cysteine + N(6)-ubiquitinyl-[acceptor protein]-L-lysine.</text>
        <dbReference type="EC" id="2.3.2.27"/>
    </reaction>
</comment>
<evidence type="ECO:0000256" key="3">
    <source>
        <dbReference type="ARBA" id="ARBA00004906"/>
    </source>
</evidence>
<feature type="coiled-coil region" evidence="16">
    <location>
        <begin position="265"/>
        <end position="348"/>
    </location>
</feature>
<feature type="coiled-coil region" evidence="16">
    <location>
        <begin position="459"/>
        <end position="486"/>
    </location>
</feature>
<dbReference type="EC" id="2.3.2.27" evidence="15"/>
<keyword evidence="5 15" id="KW-0808">Transferase</keyword>
<evidence type="ECO:0000313" key="20">
    <source>
        <dbReference type="Proteomes" id="UP000799640"/>
    </source>
</evidence>
<dbReference type="InterPro" id="IPR058643">
    <property type="entry name" value="BRE1-like_CC"/>
</dbReference>
<feature type="compositionally biased region" description="Polar residues" evidence="17">
    <location>
        <begin position="225"/>
        <end position="251"/>
    </location>
</feature>
<feature type="region of interest" description="Disordered" evidence="17">
    <location>
        <begin position="1"/>
        <end position="29"/>
    </location>
</feature>
<comment type="similarity">
    <text evidence="4 15">Belongs to the BRE1 family.</text>
</comment>
<feature type="coiled-coil region" evidence="16">
    <location>
        <begin position="406"/>
        <end position="433"/>
    </location>
</feature>
<organism evidence="19 20">
    <name type="scientific">Trichodelitschia bisporula</name>
    <dbReference type="NCBI Taxonomy" id="703511"/>
    <lineage>
        <taxon>Eukaryota</taxon>
        <taxon>Fungi</taxon>
        <taxon>Dikarya</taxon>
        <taxon>Ascomycota</taxon>
        <taxon>Pezizomycotina</taxon>
        <taxon>Dothideomycetes</taxon>
        <taxon>Dothideomycetes incertae sedis</taxon>
        <taxon>Phaeotrichales</taxon>
        <taxon>Phaeotrichaceae</taxon>
        <taxon>Trichodelitschia</taxon>
    </lineage>
</organism>
<dbReference type="GO" id="GO:0008270">
    <property type="term" value="F:zinc ion binding"/>
    <property type="evidence" value="ECO:0007669"/>
    <property type="project" value="UniProtKB-KW"/>
</dbReference>
<dbReference type="Pfam" id="PF13920">
    <property type="entry name" value="zf-C3HC4_3"/>
    <property type="match status" value="1"/>
</dbReference>
<name>A0A6G1I8Z6_9PEZI</name>
<dbReference type="GO" id="GO:0016567">
    <property type="term" value="P:protein ubiquitination"/>
    <property type="evidence" value="ECO:0007669"/>
    <property type="project" value="UniProtKB-UniRule"/>
</dbReference>
<dbReference type="Pfam" id="PF08647">
    <property type="entry name" value="BRE1"/>
    <property type="match status" value="1"/>
</dbReference>
<evidence type="ECO:0000256" key="13">
    <source>
        <dbReference type="ARBA" id="ARBA00059679"/>
    </source>
</evidence>
<dbReference type="SUPFAM" id="SSF57850">
    <property type="entry name" value="RING/U-box"/>
    <property type="match status" value="1"/>
</dbReference>
<dbReference type="InterPro" id="IPR013083">
    <property type="entry name" value="Znf_RING/FYVE/PHD"/>
</dbReference>
<dbReference type="SMART" id="SM00184">
    <property type="entry name" value="RING"/>
    <property type="match status" value="1"/>
</dbReference>
<dbReference type="AlphaFoldDB" id="A0A6G1I8Z6"/>
<evidence type="ECO:0000256" key="11">
    <source>
        <dbReference type="ARBA" id="ARBA00023054"/>
    </source>
</evidence>
<dbReference type="InterPro" id="IPR017907">
    <property type="entry name" value="Znf_RING_CS"/>
</dbReference>
<gene>
    <name evidence="19" type="ORF">EJ06DRAFT_217892</name>
</gene>
<evidence type="ECO:0000256" key="14">
    <source>
        <dbReference type="PROSITE-ProRule" id="PRU00175"/>
    </source>
</evidence>
<evidence type="ECO:0000313" key="19">
    <source>
        <dbReference type="EMBL" id="KAF2404742.1"/>
    </source>
</evidence>
<evidence type="ECO:0000256" key="10">
    <source>
        <dbReference type="ARBA" id="ARBA00022853"/>
    </source>
</evidence>
<keyword evidence="9 15" id="KW-0862">Zinc</keyword>
<dbReference type="GO" id="GO:0061630">
    <property type="term" value="F:ubiquitin protein ligase activity"/>
    <property type="evidence" value="ECO:0007669"/>
    <property type="project" value="UniProtKB-EC"/>
</dbReference>
<dbReference type="EMBL" id="ML996688">
    <property type="protein sequence ID" value="KAF2404742.1"/>
    <property type="molecule type" value="Genomic_DNA"/>
</dbReference>
<evidence type="ECO:0000256" key="17">
    <source>
        <dbReference type="SAM" id="MobiDB-lite"/>
    </source>
</evidence>
<feature type="coiled-coil region" evidence="16">
    <location>
        <begin position="550"/>
        <end position="647"/>
    </location>
</feature>
<evidence type="ECO:0000259" key="18">
    <source>
        <dbReference type="PROSITE" id="PS50089"/>
    </source>
</evidence>
<evidence type="ECO:0000256" key="5">
    <source>
        <dbReference type="ARBA" id="ARBA00022679"/>
    </source>
</evidence>
<keyword evidence="6 15" id="KW-0479">Metal-binding</keyword>
<keyword evidence="12 15" id="KW-0539">Nucleus</keyword>
<comment type="subcellular location">
    <subcellularLocation>
        <location evidence="2 15">Nucleus</location>
    </subcellularLocation>
</comment>
<evidence type="ECO:0000256" key="9">
    <source>
        <dbReference type="ARBA" id="ARBA00022833"/>
    </source>
</evidence>
<reference evidence="19" key="1">
    <citation type="journal article" date="2020" name="Stud. Mycol.">
        <title>101 Dothideomycetes genomes: a test case for predicting lifestyles and emergence of pathogens.</title>
        <authorList>
            <person name="Haridas S."/>
            <person name="Albert R."/>
            <person name="Binder M."/>
            <person name="Bloem J."/>
            <person name="Labutti K."/>
            <person name="Salamov A."/>
            <person name="Andreopoulos B."/>
            <person name="Baker S."/>
            <person name="Barry K."/>
            <person name="Bills G."/>
            <person name="Bluhm B."/>
            <person name="Cannon C."/>
            <person name="Castanera R."/>
            <person name="Culley D."/>
            <person name="Daum C."/>
            <person name="Ezra D."/>
            <person name="Gonzalez J."/>
            <person name="Henrissat B."/>
            <person name="Kuo A."/>
            <person name="Liang C."/>
            <person name="Lipzen A."/>
            <person name="Lutzoni F."/>
            <person name="Magnuson J."/>
            <person name="Mondo S."/>
            <person name="Nolan M."/>
            <person name="Ohm R."/>
            <person name="Pangilinan J."/>
            <person name="Park H.-J."/>
            <person name="Ramirez L."/>
            <person name="Alfaro M."/>
            <person name="Sun H."/>
            <person name="Tritt A."/>
            <person name="Yoshinaga Y."/>
            <person name="Zwiers L.-H."/>
            <person name="Turgeon B."/>
            <person name="Goodwin S."/>
            <person name="Spatafora J."/>
            <person name="Crous P."/>
            <person name="Grigoriev I."/>
        </authorList>
    </citation>
    <scope>NUCLEOTIDE SEQUENCE</scope>
    <source>
        <strain evidence="19">CBS 262.69</strain>
    </source>
</reference>
<keyword evidence="8 15" id="KW-0833">Ubl conjugation pathway</keyword>
<proteinExistence type="inferred from homology"/>
<evidence type="ECO:0000256" key="16">
    <source>
        <dbReference type="SAM" id="Coils"/>
    </source>
</evidence>
<dbReference type="GO" id="GO:0005634">
    <property type="term" value="C:nucleus"/>
    <property type="evidence" value="ECO:0007669"/>
    <property type="project" value="UniProtKB-SubCell"/>
</dbReference>
<dbReference type="Gene3D" id="3.30.40.10">
    <property type="entry name" value="Zinc/RING finger domain, C3HC4 (zinc finger)"/>
    <property type="match status" value="1"/>
</dbReference>
<dbReference type="InterPro" id="IPR001841">
    <property type="entry name" value="Znf_RING"/>
</dbReference>
<evidence type="ECO:0000256" key="8">
    <source>
        <dbReference type="ARBA" id="ARBA00022786"/>
    </source>
</evidence>
<keyword evidence="7 14" id="KW-0863">Zinc-finger</keyword>
<evidence type="ECO:0000256" key="6">
    <source>
        <dbReference type="ARBA" id="ARBA00022723"/>
    </source>
</evidence>